<evidence type="ECO:0000313" key="12">
    <source>
        <dbReference type="Proteomes" id="UP000585579"/>
    </source>
</evidence>
<dbReference type="SUPFAM" id="SSF52540">
    <property type="entry name" value="P-loop containing nucleoside triphosphate hydrolases"/>
    <property type="match status" value="1"/>
</dbReference>
<dbReference type="GO" id="GO:0000725">
    <property type="term" value="P:recombinational repair"/>
    <property type="evidence" value="ECO:0007669"/>
    <property type="project" value="TreeGrafter"/>
</dbReference>
<keyword evidence="1 9" id="KW-0547">Nucleotide-binding</keyword>
<dbReference type="AlphaFoldDB" id="A0A7K4AVU9"/>
<evidence type="ECO:0000256" key="2">
    <source>
        <dbReference type="ARBA" id="ARBA00022801"/>
    </source>
</evidence>
<dbReference type="Proteomes" id="UP000585579">
    <property type="component" value="Unassembled WGS sequence"/>
</dbReference>
<dbReference type="PROSITE" id="PS51198">
    <property type="entry name" value="UVRD_HELICASE_ATP_BIND"/>
    <property type="match status" value="1"/>
</dbReference>
<evidence type="ECO:0000256" key="6">
    <source>
        <dbReference type="ARBA" id="ARBA00034617"/>
    </source>
</evidence>
<reference evidence="11 12" key="1">
    <citation type="journal article" date="2020" name="Biotechnol. Biofuels">
        <title>New insights from the biogas microbiome by comprehensive genome-resolved metagenomics of nearly 1600 species originating from multiple anaerobic digesters.</title>
        <authorList>
            <person name="Campanaro S."/>
            <person name="Treu L."/>
            <person name="Rodriguez-R L.M."/>
            <person name="Kovalovszki A."/>
            <person name="Ziels R.M."/>
            <person name="Maus I."/>
            <person name="Zhu X."/>
            <person name="Kougias P.G."/>
            <person name="Basile A."/>
            <person name="Luo G."/>
            <person name="Schluter A."/>
            <person name="Konstantinidis K.T."/>
            <person name="Angelidaki I."/>
        </authorList>
    </citation>
    <scope>NUCLEOTIDE SEQUENCE [LARGE SCALE GENOMIC DNA]</scope>
    <source>
        <strain evidence="11">AS22ysBPME_46</strain>
    </source>
</reference>
<dbReference type="GO" id="GO:0016787">
    <property type="term" value="F:hydrolase activity"/>
    <property type="evidence" value="ECO:0007669"/>
    <property type="project" value="UniProtKB-UniRule"/>
</dbReference>
<evidence type="ECO:0000256" key="3">
    <source>
        <dbReference type="ARBA" id="ARBA00022806"/>
    </source>
</evidence>
<name>A0A7K4AVU9_9EURY</name>
<dbReference type="Pfam" id="PF00580">
    <property type="entry name" value="UvrD-helicase"/>
    <property type="match status" value="1"/>
</dbReference>
<dbReference type="PANTHER" id="PTHR11070:SF2">
    <property type="entry name" value="ATP-DEPENDENT DNA HELICASE SRS2"/>
    <property type="match status" value="1"/>
</dbReference>
<dbReference type="Gene3D" id="3.40.50.300">
    <property type="entry name" value="P-loop containing nucleotide triphosphate hydrolases"/>
    <property type="match status" value="2"/>
</dbReference>
<dbReference type="GO" id="GO:0003677">
    <property type="term" value="F:DNA binding"/>
    <property type="evidence" value="ECO:0007669"/>
    <property type="project" value="InterPro"/>
</dbReference>
<feature type="binding site" evidence="9">
    <location>
        <begin position="15"/>
        <end position="22"/>
    </location>
    <ligand>
        <name>ATP</name>
        <dbReference type="ChEBI" id="CHEBI:30616"/>
    </ligand>
</feature>
<dbReference type="EMBL" id="JAAYQL010000045">
    <property type="protein sequence ID" value="NLK32817.1"/>
    <property type="molecule type" value="Genomic_DNA"/>
</dbReference>
<protein>
    <recommendedName>
        <fullName evidence="7">DNA 3'-5' helicase</fullName>
        <ecNumber evidence="7">5.6.2.4</ecNumber>
    </recommendedName>
</protein>
<dbReference type="InterPro" id="IPR000212">
    <property type="entry name" value="DNA_helicase_UvrD/REP"/>
</dbReference>
<proteinExistence type="predicted"/>
<evidence type="ECO:0000313" key="11">
    <source>
        <dbReference type="EMBL" id="NLK32817.1"/>
    </source>
</evidence>
<dbReference type="PANTHER" id="PTHR11070">
    <property type="entry name" value="UVRD / RECB / PCRA DNA HELICASE FAMILY MEMBER"/>
    <property type="match status" value="1"/>
</dbReference>
<evidence type="ECO:0000256" key="5">
    <source>
        <dbReference type="ARBA" id="ARBA00023235"/>
    </source>
</evidence>
<dbReference type="GO" id="GO:0005524">
    <property type="term" value="F:ATP binding"/>
    <property type="evidence" value="ECO:0007669"/>
    <property type="project" value="UniProtKB-UniRule"/>
</dbReference>
<dbReference type="GO" id="GO:0043138">
    <property type="term" value="F:3'-5' DNA helicase activity"/>
    <property type="evidence" value="ECO:0007669"/>
    <property type="project" value="UniProtKB-EC"/>
</dbReference>
<evidence type="ECO:0000256" key="7">
    <source>
        <dbReference type="ARBA" id="ARBA00034808"/>
    </source>
</evidence>
<keyword evidence="5" id="KW-0413">Isomerase</keyword>
<sequence length="532" mass="60763">MFIPEFPENGAKLYGPPGTGKTWTIIEYFKMAMEQGYSPYRMMMITYRKPMALGMASRLAESVELPGDLKLKDIAKTIHSACWYHHFKAMKEQDPNISKIDYMNYMDWTKFSAESGYKMLPGDEDDYTQASPLHAAYSQARSLRRDFDKINLGNDNDVTVEILQEVDKKLQEWKRRHGKHEYFDTLDFAIDTGFIPDVDVLLVDEAQDLTGQMHTLLLNWKQEIPCIILAGDYLQTIYPFYGARPEYMLNWDAPEITLPVSRRLHSEHWRLATSVIKGCTDYPIPEIQTKGVGGYIDVICSDAAPIATKKHLHEGAVFHMARTNSLCRRIAGRLASEGVIFGGKKGIGWNETEMYAYNGIQKMRKNRAPNISELKSIATLYNTNYYMLPTAKRNKIEETGHKLTSEDVYSFVSPYTQMEWKKGNVCFDMGREQPDLLKMKFEGANRYGIEQVTKSSIKNVTVCTIHAGKGLEAPTQFLYNELNTVTAKSINQADKLQEEALVWYVGLTRPSERLYIVDDFGNKAFPIPRVVA</sequence>
<dbReference type="Pfam" id="PF13361">
    <property type="entry name" value="UvrD_C"/>
    <property type="match status" value="1"/>
</dbReference>
<evidence type="ECO:0000259" key="10">
    <source>
        <dbReference type="PROSITE" id="PS51198"/>
    </source>
</evidence>
<evidence type="ECO:0000256" key="8">
    <source>
        <dbReference type="ARBA" id="ARBA00048988"/>
    </source>
</evidence>
<comment type="catalytic activity">
    <reaction evidence="6">
        <text>Couples ATP hydrolysis with the unwinding of duplex DNA by translocating in the 3'-5' direction.</text>
        <dbReference type="EC" id="5.6.2.4"/>
    </reaction>
</comment>
<keyword evidence="2 9" id="KW-0378">Hydrolase</keyword>
<keyword evidence="4 9" id="KW-0067">ATP-binding</keyword>
<evidence type="ECO:0000256" key="4">
    <source>
        <dbReference type="ARBA" id="ARBA00022840"/>
    </source>
</evidence>
<evidence type="ECO:0000256" key="9">
    <source>
        <dbReference type="PROSITE-ProRule" id="PRU00560"/>
    </source>
</evidence>
<organism evidence="11 12">
    <name type="scientific">Methanosarcina flavescens</name>
    <dbReference type="NCBI Taxonomy" id="1715806"/>
    <lineage>
        <taxon>Archaea</taxon>
        <taxon>Methanobacteriati</taxon>
        <taxon>Methanobacteriota</taxon>
        <taxon>Stenosarchaea group</taxon>
        <taxon>Methanomicrobia</taxon>
        <taxon>Methanosarcinales</taxon>
        <taxon>Methanosarcinaceae</taxon>
        <taxon>Methanosarcina</taxon>
    </lineage>
</organism>
<keyword evidence="3 9" id="KW-0347">Helicase</keyword>
<feature type="domain" description="UvrD-like helicase ATP-binding" evidence="10">
    <location>
        <begin position="1"/>
        <end position="272"/>
    </location>
</feature>
<dbReference type="InterPro" id="IPR014017">
    <property type="entry name" value="DNA_helicase_UvrD-like_C"/>
</dbReference>
<gene>
    <name evidence="11" type="ORF">GX302_08305</name>
</gene>
<dbReference type="InterPro" id="IPR027417">
    <property type="entry name" value="P-loop_NTPase"/>
</dbReference>
<dbReference type="EC" id="5.6.2.4" evidence="7"/>
<comment type="catalytic activity">
    <reaction evidence="8">
        <text>ATP + H2O = ADP + phosphate + H(+)</text>
        <dbReference type="Rhea" id="RHEA:13065"/>
        <dbReference type="ChEBI" id="CHEBI:15377"/>
        <dbReference type="ChEBI" id="CHEBI:15378"/>
        <dbReference type="ChEBI" id="CHEBI:30616"/>
        <dbReference type="ChEBI" id="CHEBI:43474"/>
        <dbReference type="ChEBI" id="CHEBI:456216"/>
        <dbReference type="EC" id="5.6.2.4"/>
    </reaction>
</comment>
<accession>A0A7K4AVU9</accession>
<evidence type="ECO:0000256" key="1">
    <source>
        <dbReference type="ARBA" id="ARBA00022741"/>
    </source>
</evidence>
<dbReference type="InterPro" id="IPR014016">
    <property type="entry name" value="UvrD-like_ATP-bd"/>
</dbReference>
<comment type="caution">
    <text evidence="11">The sequence shown here is derived from an EMBL/GenBank/DDBJ whole genome shotgun (WGS) entry which is preliminary data.</text>
</comment>